<dbReference type="Proteomes" id="UP001443914">
    <property type="component" value="Unassembled WGS sequence"/>
</dbReference>
<dbReference type="AlphaFoldDB" id="A0AAW1II56"/>
<dbReference type="PANTHER" id="PTHR33710:SF62">
    <property type="entry name" value="DUF4283 DOMAIN PROTEIN"/>
    <property type="match status" value="1"/>
</dbReference>
<name>A0AAW1II56_SAPOF</name>
<dbReference type="InterPro" id="IPR036691">
    <property type="entry name" value="Endo/exonu/phosph_ase_sf"/>
</dbReference>
<evidence type="ECO:0000313" key="1">
    <source>
        <dbReference type="EMBL" id="KAK9689068.1"/>
    </source>
</evidence>
<dbReference type="PANTHER" id="PTHR33710">
    <property type="entry name" value="BNAC02G09200D PROTEIN"/>
    <property type="match status" value="1"/>
</dbReference>
<evidence type="ECO:0008006" key="3">
    <source>
        <dbReference type="Google" id="ProtNLM"/>
    </source>
</evidence>
<dbReference type="Gene3D" id="3.60.10.10">
    <property type="entry name" value="Endonuclease/exonuclease/phosphatase"/>
    <property type="match status" value="2"/>
</dbReference>
<keyword evidence="2" id="KW-1185">Reference proteome</keyword>
<dbReference type="SUPFAM" id="SSF56219">
    <property type="entry name" value="DNase I-like"/>
    <property type="match status" value="1"/>
</dbReference>
<organism evidence="1 2">
    <name type="scientific">Saponaria officinalis</name>
    <name type="common">Common soapwort</name>
    <name type="synonym">Lychnis saponaria</name>
    <dbReference type="NCBI Taxonomy" id="3572"/>
    <lineage>
        <taxon>Eukaryota</taxon>
        <taxon>Viridiplantae</taxon>
        <taxon>Streptophyta</taxon>
        <taxon>Embryophyta</taxon>
        <taxon>Tracheophyta</taxon>
        <taxon>Spermatophyta</taxon>
        <taxon>Magnoliopsida</taxon>
        <taxon>eudicotyledons</taxon>
        <taxon>Gunneridae</taxon>
        <taxon>Pentapetalae</taxon>
        <taxon>Caryophyllales</taxon>
        <taxon>Caryophyllaceae</taxon>
        <taxon>Caryophylleae</taxon>
        <taxon>Saponaria</taxon>
    </lineage>
</organism>
<dbReference type="EMBL" id="JBDFQZ010000009">
    <property type="protein sequence ID" value="KAK9689068.1"/>
    <property type="molecule type" value="Genomic_DNA"/>
</dbReference>
<accession>A0AAW1II56</accession>
<gene>
    <name evidence="1" type="ORF">RND81_09G033200</name>
</gene>
<reference evidence="1" key="1">
    <citation type="submission" date="2024-03" db="EMBL/GenBank/DDBJ databases">
        <title>WGS assembly of Saponaria officinalis var. Norfolk2.</title>
        <authorList>
            <person name="Jenkins J."/>
            <person name="Shu S."/>
            <person name="Grimwood J."/>
            <person name="Barry K."/>
            <person name="Goodstein D."/>
            <person name="Schmutz J."/>
            <person name="Leebens-Mack J."/>
            <person name="Osbourn A."/>
        </authorList>
    </citation>
    <scope>NUCLEOTIDE SEQUENCE [LARGE SCALE GENOMIC DNA]</scope>
    <source>
        <strain evidence="1">JIC</strain>
    </source>
</reference>
<sequence length="390" mass="45421">MSLLSLNCRELGNPEAVGSLRDLLRREAPALVFLCETKLSSEEMRRIRRKFDNYEGKEVDSAGRSGGLAFLWRKGICCELRDAANDCGLRDLQFEEYEFTYDNGQEGKANRQSRLDRAMATEAWLEVYPYARLHHLDREWSDHAPIKLYLDARIEMDRGKEKFFRFEQIWVGEDGCEEAIKRAWGDEDGELFATLTRCTSELNKWKGINIGKILRELRPKRKRLKRLNECTRTATAIMERRKIVKEIAILLKQEETFWRQRSRALWLKDGDKNTKYFHRKAGQRKQNNHIAKLIDENGNLCEGSAAIERTAVSYYADLFSTTRPEVLANKLKRFLGDIVSENQSAFTPGRLITDNILVAFELFHHMKNNRAKEGHMALKLDMSKAYDRVE</sequence>
<protein>
    <recommendedName>
        <fullName evidence="3">Reverse transcriptase</fullName>
    </recommendedName>
</protein>
<proteinExistence type="predicted"/>
<evidence type="ECO:0000313" key="2">
    <source>
        <dbReference type="Proteomes" id="UP001443914"/>
    </source>
</evidence>
<comment type="caution">
    <text evidence="1">The sequence shown here is derived from an EMBL/GenBank/DDBJ whole genome shotgun (WGS) entry which is preliminary data.</text>
</comment>